<evidence type="ECO:0000313" key="2">
    <source>
        <dbReference type="Proteomes" id="UP001439008"/>
    </source>
</evidence>
<evidence type="ECO:0000313" key="1">
    <source>
        <dbReference type="EMBL" id="MES1923532.1"/>
    </source>
</evidence>
<feature type="non-terminal residue" evidence="1">
    <location>
        <position position="1"/>
    </location>
</feature>
<comment type="caution">
    <text evidence="1">The sequence shown here is derived from an EMBL/GenBank/DDBJ whole genome shotgun (WGS) entry which is preliminary data.</text>
</comment>
<proteinExistence type="predicted"/>
<dbReference type="NCBIfam" id="NF045960">
    <property type="entry name" value="MHO_1580_fam"/>
    <property type="match status" value="1"/>
</dbReference>
<organism evidence="1 2">
    <name type="scientific">Bonamia ostreae</name>
    <dbReference type="NCBI Taxonomy" id="126728"/>
    <lineage>
        <taxon>Eukaryota</taxon>
        <taxon>Sar</taxon>
        <taxon>Rhizaria</taxon>
        <taxon>Endomyxa</taxon>
        <taxon>Ascetosporea</taxon>
        <taxon>Haplosporida</taxon>
        <taxon>Bonamia</taxon>
    </lineage>
</organism>
<keyword evidence="2" id="KW-1185">Reference proteome</keyword>
<accession>A0ABV2AV49</accession>
<gene>
    <name evidence="1" type="ORF">MHBO_005118</name>
</gene>
<dbReference type="EMBL" id="JBDODL010006674">
    <property type="protein sequence ID" value="MES1923532.1"/>
    <property type="molecule type" value="Genomic_DNA"/>
</dbReference>
<sequence>KEYAELFYKPSERDRKSAVTELADIYIRPAITADVKKGYIPNLRSKVKTTGVASGLETYVDKTIAKPDLDIQDKSVHTIAKFLGTVKIDDSTYYDYEKHKTVKGYSSDAQVGEFIPYNFKGSYS</sequence>
<protein>
    <submittedName>
        <fullName evidence="1">Uncharacterized protein</fullName>
    </submittedName>
</protein>
<reference evidence="1 2" key="1">
    <citation type="journal article" date="2024" name="BMC Biol.">
        <title>Comparative genomics of Ascetosporea gives new insight into the evolutionary basis for animal parasitism in Rhizaria.</title>
        <authorList>
            <person name="Hiltunen Thoren M."/>
            <person name="Onut-Brannstrom I."/>
            <person name="Alfjorden A."/>
            <person name="Peckova H."/>
            <person name="Swords F."/>
            <person name="Hooper C."/>
            <person name="Holzer A.S."/>
            <person name="Bass D."/>
            <person name="Burki F."/>
        </authorList>
    </citation>
    <scope>NUCLEOTIDE SEQUENCE [LARGE SCALE GENOMIC DNA]</scope>
    <source>
        <strain evidence="1">20-A016</strain>
    </source>
</reference>
<name>A0ABV2AV49_9EUKA</name>
<dbReference type="Proteomes" id="UP001439008">
    <property type="component" value="Unassembled WGS sequence"/>
</dbReference>